<accession>A0A0C3HPH2</accession>
<feature type="transmembrane region" description="Helical" evidence="14">
    <location>
        <begin position="23"/>
        <end position="45"/>
    </location>
</feature>
<evidence type="ECO:0000256" key="1">
    <source>
        <dbReference type="ARBA" id="ARBA00004141"/>
    </source>
</evidence>
<dbReference type="InterPro" id="IPR007482">
    <property type="entry name" value="Tyr_Pase-like_PTPLA"/>
</dbReference>
<evidence type="ECO:0000256" key="7">
    <source>
        <dbReference type="ARBA" id="ARBA00022832"/>
    </source>
</evidence>
<dbReference type="GO" id="GO:0005789">
    <property type="term" value="C:endoplasmic reticulum membrane"/>
    <property type="evidence" value="ECO:0007669"/>
    <property type="project" value="UniProtKB-SubCell"/>
</dbReference>
<dbReference type="GO" id="GO:0030148">
    <property type="term" value="P:sphingolipid biosynthetic process"/>
    <property type="evidence" value="ECO:0007669"/>
    <property type="project" value="EnsemblFungi"/>
</dbReference>
<dbReference type="GO" id="GO:0102158">
    <property type="term" value="F:very-long-chain (3R)-3-hydroxyacyl-CoA dehydratase activity"/>
    <property type="evidence" value="ECO:0007669"/>
    <property type="project" value="UniProtKB-EC"/>
</dbReference>
<name>A0A0C3HPH2_OIDMZ</name>
<organism evidence="15 16">
    <name type="scientific">Oidiodendron maius (strain Zn)</name>
    <dbReference type="NCBI Taxonomy" id="913774"/>
    <lineage>
        <taxon>Eukaryota</taxon>
        <taxon>Fungi</taxon>
        <taxon>Dikarya</taxon>
        <taxon>Ascomycota</taxon>
        <taxon>Pezizomycotina</taxon>
        <taxon>Leotiomycetes</taxon>
        <taxon>Leotiomycetes incertae sedis</taxon>
        <taxon>Myxotrichaceae</taxon>
        <taxon>Oidiodendron</taxon>
    </lineage>
</organism>
<keyword evidence="10 14" id="KW-0472">Membrane</keyword>
<dbReference type="GO" id="GO:0042761">
    <property type="term" value="P:very long-chain fatty acid biosynthetic process"/>
    <property type="evidence" value="ECO:0007669"/>
    <property type="project" value="TreeGrafter"/>
</dbReference>
<dbReference type="UniPathway" id="UPA00094"/>
<evidence type="ECO:0000256" key="10">
    <source>
        <dbReference type="ARBA" id="ARBA00023136"/>
    </source>
</evidence>
<evidence type="ECO:0000256" key="13">
    <source>
        <dbReference type="ARBA" id="ARBA00036671"/>
    </source>
</evidence>
<keyword evidence="7 14" id="KW-0276">Fatty acid metabolism</keyword>
<proteinExistence type="inferred from homology"/>
<keyword evidence="6 14" id="KW-0812">Transmembrane</keyword>
<comment type="pathway">
    <text evidence="2 14">Lipid metabolism; fatty acid biosynthesis.</text>
</comment>
<keyword evidence="9 14" id="KW-0443">Lipid metabolism</keyword>
<evidence type="ECO:0000256" key="5">
    <source>
        <dbReference type="ARBA" id="ARBA00022516"/>
    </source>
</evidence>
<dbReference type="FunCoup" id="A0A0C3HPH2">
    <property type="interactions" value="566"/>
</dbReference>
<comment type="subcellular location">
    <subcellularLocation>
        <location evidence="14">Endoplasmic reticulum membrane</location>
        <topology evidence="14">Multi-pass membrane protein</topology>
    </subcellularLocation>
    <subcellularLocation>
        <location evidence="1">Membrane</location>
        <topology evidence="1">Multi-pass membrane protein</topology>
    </subcellularLocation>
</comment>
<feature type="transmembrane region" description="Helical" evidence="14">
    <location>
        <begin position="183"/>
        <end position="202"/>
    </location>
</feature>
<dbReference type="AlphaFoldDB" id="A0A0C3HPH2"/>
<evidence type="ECO:0000256" key="11">
    <source>
        <dbReference type="ARBA" id="ARBA00023160"/>
    </source>
</evidence>
<keyword evidence="16" id="KW-1185">Reference proteome</keyword>
<dbReference type="Proteomes" id="UP000054321">
    <property type="component" value="Unassembled WGS sequence"/>
</dbReference>
<evidence type="ECO:0000313" key="15">
    <source>
        <dbReference type="EMBL" id="KIN04915.1"/>
    </source>
</evidence>
<keyword evidence="5 14" id="KW-0444">Lipid biosynthesis</keyword>
<dbReference type="HOGENOM" id="CLU_034302_6_1_1"/>
<comment type="caution">
    <text evidence="14">Lacks conserved residue(s) required for the propagation of feature annotation.</text>
</comment>
<dbReference type="PANTHER" id="PTHR11035">
    <property type="entry name" value="VERY-LONG-CHAIN (3R)-3-HYDROXYACYL-COA DEHYDRATASE"/>
    <property type="match status" value="1"/>
</dbReference>
<evidence type="ECO:0000256" key="14">
    <source>
        <dbReference type="RuleBase" id="RU363109"/>
    </source>
</evidence>
<feature type="transmembrane region" description="Helical" evidence="14">
    <location>
        <begin position="98"/>
        <end position="123"/>
    </location>
</feature>
<dbReference type="OrthoDB" id="46988at2759"/>
<evidence type="ECO:0000256" key="6">
    <source>
        <dbReference type="ARBA" id="ARBA00022692"/>
    </source>
</evidence>
<dbReference type="GO" id="GO:0007034">
    <property type="term" value="P:vacuolar transport"/>
    <property type="evidence" value="ECO:0007669"/>
    <property type="project" value="EnsemblFungi"/>
</dbReference>
<sequence length="224" mass="24941">MAPPSASRSSPSNPPPFSSFKNLYLILYNLICALLWLIVLGRVVSLVSLTGFESTYAGVGEFAKWTQTIALLEIVHAAAGVVRAPILTTGMQVASRLLLVWPVIDVFPALATSPAYSSMLVAWSVTEVVRYSYFVLNLSGYQPALVTWLRYNTFYVLYPTGISSECYLIYKAIEPARALRLEYAWALQAILLIYVPGSYILFTHMMTQRRKVMRGKGKQVQKSA</sequence>
<reference evidence="16" key="2">
    <citation type="submission" date="2015-01" db="EMBL/GenBank/DDBJ databases">
        <title>Evolutionary Origins and Diversification of the Mycorrhizal Mutualists.</title>
        <authorList>
            <consortium name="DOE Joint Genome Institute"/>
            <consortium name="Mycorrhizal Genomics Consortium"/>
            <person name="Kohler A."/>
            <person name="Kuo A."/>
            <person name="Nagy L.G."/>
            <person name="Floudas D."/>
            <person name="Copeland A."/>
            <person name="Barry K.W."/>
            <person name="Cichocki N."/>
            <person name="Veneault-Fourrey C."/>
            <person name="LaButti K."/>
            <person name="Lindquist E.A."/>
            <person name="Lipzen A."/>
            <person name="Lundell T."/>
            <person name="Morin E."/>
            <person name="Murat C."/>
            <person name="Riley R."/>
            <person name="Ohm R."/>
            <person name="Sun H."/>
            <person name="Tunlid A."/>
            <person name="Henrissat B."/>
            <person name="Grigoriev I.V."/>
            <person name="Hibbett D.S."/>
            <person name="Martin F."/>
        </authorList>
    </citation>
    <scope>NUCLEOTIDE SEQUENCE [LARGE SCALE GENOMIC DNA]</scope>
    <source>
        <strain evidence="16">Zn</strain>
    </source>
</reference>
<evidence type="ECO:0000256" key="12">
    <source>
        <dbReference type="ARBA" id="ARBA00023239"/>
    </source>
</evidence>
<evidence type="ECO:0000256" key="4">
    <source>
        <dbReference type="ARBA" id="ARBA00013122"/>
    </source>
</evidence>
<evidence type="ECO:0000256" key="3">
    <source>
        <dbReference type="ARBA" id="ARBA00007811"/>
    </source>
</evidence>
<dbReference type="GO" id="GO:0000324">
    <property type="term" value="C:fungal-type vacuole"/>
    <property type="evidence" value="ECO:0007669"/>
    <property type="project" value="EnsemblFungi"/>
</dbReference>
<comment type="function">
    <text evidence="14">Catalyzes the third of the four reactions of the long-chain fatty acids elongation cycle. This endoplasmic reticulum-bound enzymatic process, allows the addition of two carbons to the chain of long- and very long-chain fatty acids/VLCFAs per cycle. This enzyme catalyzes the dehydration of the 3-hydroxyacyl-CoA intermediate into trans-2,3-enoyl-CoA, within each cycle of fatty acid elongation. Thereby, it participates to the production of VLCFAs of different chain lengths that are involved in multiple biological processes as precursors of membrane lipids and lipid mediators.</text>
</comment>
<comment type="catalytic activity">
    <reaction evidence="13 14">
        <text>a very-long-chain (3R)-3-hydroxyacyl-CoA = a very-long-chain (2E)-enoyl-CoA + H2O</text>
        <dbReference type="Rhea" id="RHEA:45812"/>
        <dbReference type="ChEBI" id="CHEBI:15377"/>
        <dbReference type="ChEBI" id="CHEBI:83728"/>
        <dbReference type="ChEBI" id="CHEBI:85440"/>
        <dbReference type="EC" id="4.2.1.134"/>
    </reaction>
</comment>
<keyword evidence="11 14" id="KW-0275">Fatty acid biosynthesis</keyword>
<dbReference type="InParanoid" id="A0A0C3HPH2"/>
<evidence type="ECO:0000313" key="16">
    <source>
        <dbReference type="Proteomes" id="UP000054321"/>
    </source>
</evidence>
<dbReference type="STRING" id="913774.A0A0C3HPH2"/>
<gene>
    <name evidence="15" type="ORF">OIDMADRAFT_157408</name>
</gene>
<reference evidence="15 16" key="1">
    <citation type="submission" date="2014-04" db="EMBL/GenBank/DDBJ databases">
        <authorList>
            <consortium name="DOE Joint Genome Institute"/>
            <person name="Kuo A."/>
            <person name="Martino E."/>
            <person name="Perotto S."/>
            <person name="Kohler A."/>
            <person name="Nagy L.G."/>
            <person name="Floudas D."/>
            <person name="Copeland A."/>
            <person name="Barry K.W."/>
            <person name="Cichocki N."/>
            <person name="Veneault-Fourrey C."/>
            <person name="LaButti K."/>
            <person name="Lindquist E.A."/>
            <person name="Lipzen A."/>
            <person name="Lundell T."/>
            <person name="Morin E."/>
            <person name="Murat C."/>
            <person name="Sun H."/>
            <person name="Tunlid A."/>
            <person name="Henrissat B."/>
            <person name="Grigoriev I.V."/>
            <person name="Hibbett D.S."/>
            <person name="Martin F."/>
            <person name="Nordberg H.P."/>
            <person name="Cantor M.N."/>
            <person name="Hua S.X."/>
        </authorList>
    </citation>
    <scope>NUCLEOTIDE SEQUENCE [LARGE SCALE GENOMIC DNA]</scope>
    <source>
        <strain evidence="15 16">Zn</strain>
    </source>
</reference>
<keyword evidence="8 14" id="KW-1133">Transmembrane helix</keyword>
<keyword evidence="12 14" id="KW-0456">Lyase</keyword>
<dbReference type="GO" id="GO:0030497">
    <property type="term" value="P:fatty acid elongation"/>
    <property type="evidence" value="ECO:0007669"/>
    <property type="project" value="EnsemblFungi"/>
</dbReference>
<dbReference type="EC" id="4.2.1.134" evidence="4 14"/>
<keyword evidence="14" id="KW-0256">Endoplasmic reticulum</keyword>
<dbReference type="EMBL" id="KN832872">
    <property type="protein sequence ID" value="KIN04915.1"/>
    <property type="molecule type" value="Genomic_DNA"/>
</dbReference>
<dbReference type="Pfam" id="PF04387">
    <property type="entry name" value="PTPLA"/>
    <property type="match status" value="1"/>
</dbReference>
<protein>
    <recommendedName>
        <fullName evidence="4 14">Very-long-chain (3R)-3-hydroxyacyl-CoA dehydratase</fullName>
        <ecNumber evidence="4 14">4.2.1.134</ecNumber>
    </recommendedName>
</protein>
<evidence type="ECO:0000256" key="8">
    <source>
        <dbReference type="ARBA" id="ARBA00022989"/>
    </source>
</evidence>
<evidence type="ECO:0000256" key="2">
    <source>
        <dbReference type="ARBA" id="ARBA00005194"/>
    </source>
</evidence>
<dbReference type="PANTHER" id="PTHR11035:SF3">
    <property type="entry name" value="VERY-LONG-CHAIN (3R)-3-HYDROXYACYL-COA DEHYDRATASE"/>
    <property type="match status" value="1"/>
</dbReference>
<evidence type="ECO:0000256" key="9">
    <source>
        <dbReference type="ARBA" id="ARBA00023098"/>
    </source>
</evidence>
<comment type="similarity">
    <text evidence="3 14">Belongs to the very long-chain fatty acids dehydratase HACD family.</text>
</comment>